<accession>A0A7S5Q8I0</accession>
<evidence type="ECO:0000256" key="1">
    <source>
        <dbReference type="ARBA" id="ARBA00009174"/>
    </source>
</evidence>
<dbReference type="SUPFAM" id="SSF54637">
    <property type="entry name" value="Thioesterase/thiol ester dehydrase-isomerase"/>
    <property type="match status" value="1"/>
</dbReference>
<dbReference type="Gene3D" id="3.10.129.10">
    <property type="entry name" value="Hotdog Thioesterase"/>
    <property type="match status" value="1"/>
</dbReference>
<dbReference type="AlphaFoldDB" id="A0A7S5Q8I0"/>
<organism evidence="3">
    <name type="scientific">Streptomyces novoguineensis</name>
    <dbReference type="NCBI Taxonomy" id="2586640"/>
    <lineage>
        <taxon>Bacteria</taxon>
        <taxon>Bacillati</taxon>
        <taxon>Actinomycetota</taxon>
        <taxon>Actinomycetes</taxon>
        <taxon>Kitasatosporales</taxon>
        <taxon>Streptomycetaceae</taxon>
        <taxon>Streptomyces</taxon>
    </lineage>
</organism>
<dbReference type="InterPro" id="IPR029069">
    <property type="entry name" value="HotDog_dom_sf"/>
</dbReference>
<dbReference type="Pfam" id="PF07977">
    <property type="entry name" value="FabA"/>
    <property type="match status" value="1"/>
</dbReference>
<dbReference type="GO" id="GO:0016829">
    <property type="term" value="F:lyase activity"/>
    <property type="evidence" value="ECO:0007669"/>
    <property type="project" value="UniProtKB-KW"/>
</dbReference>
<sequence length="169" mass="18999">MSVHSVDPDLTTEPATKRTMGFTELKSWLRHRHPMVYLDRILDYEPGVRLLSSLSVSGTMDVIAGHFPERAVYPASHLTQAFAQSGIILYQLSTSRLRDDELTLIGSVKARFTRVVVPGDRVVFDVRSERLQGNTFSFSCKATVDDSPVASFRGTLVRSRIEELGEQLW</sequence>
<name>A0A7S5Q8I0_9ACTN</name>
<protein>
    <submittedName>
        <fullName evidence="3">3-hydroxyacyl-[acyl-carrier-protein] dehydratase</fullName>
    </submittedName>
</protein>
<proteinExistence type="inferred from homology"/>
<gene>
    <name evidence="3" type="primary">apmA4</name>
</gene>
<keyword evidence="2" id="KW-0456">Lyase</keyword>
<comment type="similarity">
    <text evidence="1">Belongs to the thioester dehydratase family. FabZ subfamily.</text>
</comment>
<evidence type="ECO:0000313" key="3">
    <source>
        <dbReference type="EMBL" id="QHW08541.1"/>
    </source>
</evidence>
<dbReference type="PANTHER" id="PTHR30272">
    <property type="entry name" value="3-HYDROXYACYL-[ACYL-CARRIER-PROTEIN] DEHYDRATASE"/>
    <property type="match status" value="1"/>
</dbReference>
<evidence type="ECO:0000256" key="2">
    <source>
        <dbReference type="ARBA" id="ARBA00023239"/>
    </source>
</evidence>
<dbReference type="EMBL" id="MK257770">
    <property type="protein sequence ID" value="QHW08541.1"/>
    <property type="molecule type" value="Genomic_DNA"/>
</dbReference>
<reference evidence="3" key="1">
    <citation type="submission" date="2018-12" db="EMBL/GenBank/DDBJ databases">
        <authorList>
            <person name="Kang W.-J."/>
            <person name="Pan H.-X."/>
            <person name="Tang G.-L."/>
        </authorList>
    </citation>
    <scope>NUCLEOTIDE SEQUENCE</scope>
    <source>
        <strain evidence="3">T-36496</strain>
    </source>
</reference>
<dbReference type="InterPro" id="IPR013114">
    <property type="entry name" value="FabA_FabZ"/>
</dbReference>
<reference evidence="3" key="2">
    <citation type="journal article" date="2020" name="J. Am. Chem. Soc.">
        <title>Characterization of Miharamycin Biosynthesis Reveals a Hybrid NRPS-PKS to Synthesize High-Carbon Sugar from a Complex Nucleoside.</title>
        <authorList>
            <person name="Wang F."/>
            <person name="Zhang W.H."/>
            <person name="Zhao J."/>
            <person name="Kang W.J."/>
            <person name="Wang S."/>
            <person name="Yu B."/>
            <person name="Pan H.X."/>
            <person name="Tang G.L."/>
        </authorList>
    </citation>
    <scope>NUCLEOTIDE SEQUENCE</scope>
    <source>
        <strain evidence="3">T-36496</strain>
    </source>
</reference>
<dbReference type="PANTHER" id="PTHR30272:SF1">
    <property type="entry name" value="3-HYDROXYACYL-[ACYL-CARRIER-PROTEIN] DEHYDRATASE"/>
    <property type="match status" value="1"/>
</dbReference>